<evidence type="ECO:0000313" key="2">
    <source>
        <dbReference type="Proteomes" id="UP000029060"/>
    </source>
</evidence>
<dbReference type="RefSeq" id="WP_234945722.1">
    <property type="nucleotide sequence ID" value="NZ_JAXJQO010000070.1"/>
</dbReference>
<protein>
    <submittedName>
        <fullName evidence="1">Uncharacterized protein</fullName>
    </submittedName>
</protein>
<dbReference type="AlphaFoldDB" id="A0A087BGC4"/>
<dbReference type="EMBL" id="JGZC01000007">
    <property type="protein sequence ID" value="KFI70074.1"/>
    <property type="molecule type" value="Genomic_DNA"/>
</dbReference>
<gene>
    <name evidence="1" type="ORF">BMERY_1439</name>
</gene>
<dbReference type="STRING" id="78345.BMERY_1439"/>
<sequence length="226" mass="25254">MIATVDFSADVCGDHAWKGKNVKISIKDSDNEVIASAVYDFTTKPMKFEDGVTTVKLAFTTNQYWRAVSRIKTSATSMVVQEGSSPNGKPSADVDSARGGANIADSDMERYAQLALSWQVSNDKSAISPLHDVPTTQLFSRKYGMEVDGKTQHYRDIYKQYLELHAKWPNAVLAWAADYDYYTRYGHEADYYVLLSGERFDSVSDARSWCSTNAFGPNDCMAVQME</sequence>
<dbReference type="eggNOG" id="COG1520">
    <property type="taxonomic scope" value="Bacteria"/>
</dbReference>
<dbReference type="Proteomes" id="UP000029060">
    <property type="component" value="Unassembled WGS sequence"/>
</dbReference>
<keyword evidence="2" id="KW-1185">Reference proteome</keyword>
<evidence type="ECO:0000313" key="1">
    <source>
        <dbReference type="EMBL" id="KFI70074.1"/>
    </source>
</evidence>
<name>A0A087BGC4_9BIFI</name>
<reference evidence="1 2" key="1">
    <citation type="submission" date="2014-03" db="EMBL/GenBank/DDBJ databases">
        <title>Genomics of Bifidobacteria.</title>
        <authorList>
            <person name="Ventura M."/>
            <person name="Milani C."/>
            <person name="Lugli G.A."/>
        </authorList>
    </citation>
    <scope>NUCLEOTIDE SEQUENCE [LARGE SCALE GENOMIC DNA]</scope>
    <source>
        <strain evidence="1 2">LMG 11341</strain>
    </source>
</reference>
<organism evidence="1 2">
    <name type="scientific">Bifidobacterium merycicum</name>
    <dbReference type="NCBI Taxonomy" id="78345"/>
    <lineage>
        <taxon>Bacteria</taxon>
        <taxon>Bacillati</taxon>
        <taxon>Actinomycetota</taxon>
        <taxon>Actinomycetes</taxon>
        <taxon>Bifidobacteriales</taxon>
        <taxon>Bifidobacteriaceae</taxon>
        <taxon>Bifidobacterium</taxon>
    </lineage>
</organism>
<accession>A0A087BGC4</accession>
<proteinExistence type="predicted"/>
<comment type="caution">
    <text evidence="1">The sequence shown here is derived from an EMBL/GenBank/DDBJ whole genome shotgun (WGS) entry which is preliminary data.</text>
</comment>